<name>A0A2Z5H3E8_9CAUD</name>
<evidence type="ECO:0000313" key="2">
    <source>
        <dbReference type="Proteomes" id="UP000252591"/>
    </source>
</evidence>
<dbReference type="EMBL" id="MH370477">
    <property type="protein sequence ID" value="AXC34585.1"/>
    <property type="molecule type" value="Genomic_DNA"/>
</dbReference>
<protein>
    <submittedName>
        <fullName evidence="1">Uncharacterized protein</fullName>
    </submittedName>
</protein>
<dbReference type="RefSeq" id="YP_009804615.1">
    <property type="nucleotide sequence ID" value="NC_048002.1"/>
</dbReference>
<dbReference type="KEGG" id="vg:54995209"/>
<proteinExistence type="predicted"/>
<dbReference type="GeneID" id="54995209"/>
<dbReference type="Proteomes" id="UP000252591">
    <property type="component" value="Segment"/>
</dbReference>
<sequence>MILTKKDNLSLWHYIMECGECEEGGRLKHDMVDATMFLDVTAERAEDELDDDRELAVVLAMYVGKRLTIDGYTTAYDGFETYGEEINVLEERRETRVVTTWVHAAGPTLDPERKLLDIVPVAMSTAKELS</sequence>
<reference evidence="1" key="1">
    <citation type="submission" date="2018-05" db="EMBL/GenBank/DDBJ databases">
        <title>Genome sequence of Escherichia coli phage SRT7.</title>
        <authorList>
            <person name="Fan X."/>
            <person name="Zhao K."/>
            <person name="Song S."/>
            <person name="Zhao Z."/>
        </authorList>
    </citation>
    <scope>NUCLEOTIDE SEQUENCE [LARGE SCALE GENOMIC DNA]</scope>
</reference>
<keyword evidence="2" id="KW-1185">Reference proteome</keyword>
<accession>A0A2Z5H3E8</accession>
<evidence type="ECO:0000313" key="1">
    <source>
        <dbReference type="EMBL" id="AXC34585.1"/>
    </source>
</evidence>
<organism evidence="1 2">
    <name type="scientific">Escherichia phage SRT7</name>
    <dbReference type="NCBI Taxonomy" id="2268589"/>
    <lineage>
        <taxon>Viruses</taxon>
        <taxon>Duplodnaviria</taxon>
        <taxon>Heunggongvirae</taxon>
        <taxon>Uroviricota</taxon>
        <taxon>Caudoviricetes</taxon>
        <taxon>Autographivirales</taxon>
        <taxon>Autotranscriptaviridae</taxon>
        <taxon>Studiervirinae</taxon>
        <taxon>Foetvirus</taxon>
        <taxon>Foetvirus P1723</taxon>
        <taxon>Foetvirus SRT7</taxon>
    </lineage>
</organism>